<accession>A0ABW2L9V9</accession>
<protein>
    <recommendedName>
        <fullName evidence="4">Secreted protein</fullName>
    </recommendedName>
</protein>
<comment type="caution">
    <text evidence="2">The sequence shown here is derived from an EMBL/GenBank/DDBJ whole genome shotgun (WGS) entry which is preliminary data.</text>
</comment>
<dbReference type="EMBL" id="JBHTBS010000013">
    <property type="protein sequence ID" value="MFC7339202.1"/>
    <property type="molecule type" value="Genomic_DNA"/>
</dbReference>
<organism evidence="2 3">
    <name type="scientific">Haloferula chungangensis</name>
    <dbReference type="NCBI Taxonomy" id="1048331"/>
    <lineage>
        <taxon>Bacteria</taxon>
        <taxon>Pseudomonadati</taxon>
        <taxon>Verrucomicrobiota</taxon>
        <taxon>Verrucomicrobiia</taxon>
        <taxon>Verrucomicrobiales</taxon>
        <taxon>Verrucomicrobiaceae</taxon>
        <taxon>Haloferula</taxon>
    </lineage>
</organism>
<dbReference type="Proteomes" id="UP001596472">
    <property type="component" value="Unassembled WGS sequence"/>
</dbReference>
<sequence length="96" mass="11109">MSARFRRQHTIRTAVALMVVVVVMGSRRTVWSVVVIMLIEWRLMIEIRITTMLGFDTRGQRDPLNRQQTASEPGKNAEHQKPCRDSKHGAKKLHFP</sequence>
<feature type="region of interest" description="Disordered" evidence="1">
    <location>
        <begin position="57"/>
        <end position="96"/>
    </location>
</feature>
<feature type="compositionally biased region" description="Basic and acidic residues" evidence="1">
    <location>
        <begin position="75"/>
        <end position="88"/>
    </location>
</feature>
<evidence type="ECO:0000313" key="2">
    <source>
        <dbReference type="EMBL" id="MFC7339202.1"/>
    </source>
</evidence>
<dbReference type="RefSeq" id="WP_379715564.1">
    <property type="nucleotide sequence ID" value="NZ_JBHTBS010000013.1"/>
</dbReference>
<keyword evidence="3" id="KW-1185">Reference proteome</keyword>
<evidence type="ECO:0000313" key="3">
    <source>
        <dbReference type="Proteomes" id="UP001596472"/>
    </source>
</evidence>
<gene>
    <name evidence="2" type="ORF">ACFQY0_18555</name>
</gene>
<proteinExistence type="predicted"/>
<reference evidence="3" key="1">
    <citation type="journal article" date="2019" name="Int. J. Syst. Evol. Microbiol.">
        <title>The Global Catalogue of Microorganisms (GCM) 10K type strain sequencing project: providing services to taxonomists for standard genome sequencing and annotation.</title>
        <authorList>
            <consortium name="The Broad Institute Genomics Platform"/>
            <consortium name="The Broad Institute Genome Sequencing Center for Infectious Disease"/>
            <person name="Wu L."/>
            <person name="Ma J."/>
        </authorList>
    </citation>
    <scope>NUCLEOTIDE SEQUENCE [LARGE SCALE GENOMIC DNA]</scope>
    <source>
        <strain evidence="3">CGMCC 4.1467</strain>
    </source>
</reference>
<evidence type="ECO:0000256" key="1">
    <source>
        <dbReference type="SAM" id="MobiDB-lite"/>
    </source>
</evidence>
<name>A0ABW2L9V9_9BACT</name>
<evidence type="ECO:0008006" key="4">
    <source>
        <dbReference type="Google" id="ProtNLM"/>
    </source>
</evidence>